<protein>
    <submittedName>
        <fullName evidence="2">Transcriptional regulator, PadR-family</fullName>
    </submittedName>
</protein>
<dbReference type="InterPro" id="IPR017799">
    <property type="entry name" value="Tscrpt_reg_PadR_acidobac-type"/>
</dbReference>
<dbReference type="NCBIfam" id="TIGR03433">
    <property type="entry name" value="padR_acidobact"/>
    <property type="match status" value="1"/>
</dbReference>
<dbReference type="InParanoid" id="W0RF11"/>
<evidence type="ECO:0000313" key="2">
    <source>
        <dbReference type="EMBL" id="AHG87968.1"/>
    </source>
</evidence>
<dbReference type="HOGENOM" id="CLU_063440_3_3_0"/>
<dbReference type="AlphaFoldDB" id="W0RF11"/>
<dbReference type="InterPro" id="IPR052509">
    <property type="entry name" value="Metal_resp_DNA-bind_regulator"/>
</dbReference>
<reference evidence="2 3" key="1">
    <citation type="journal article" date="2014" name="Genome Announc.">
        <title>Genome Sequence and Methylome of Soil Bacterium Gemmatirosa kalamazoonensis KBS708T, a Member of the Rarely Cultivated Gemmatimonadetes Phylum.</title>
        <authorList>
            <person name="Debruyn J.M."/>
            <person name="Radosevich M."/>
            <person name="Wommack K.E."/>
            <person name="Polson S.W."/>
            <person name="Hauser L.J."/>
            <person name="Fawaz M.N."/>
            <person name="Korlach J."/>
            <person name="Tsai Y.C."/>
        </authorList>
    </citation>
    <scope>NUCLEOTIDE SEQUENCE [LARGE SCALE GENOMIC DNA]</scope>
    <source>
        <strain evidence="2 3">KBS708</strain>
    </source>
</reference>
<dbReference type="InterPro" id="IPR036390">
    <property type="entry name" value="WH_DNA-bd_sf"/>
</dbReference>
<feature type="domain" description="Transcription regulator PadR N-terminal" evidence="1">
    <location>
        <begin position="14"/>
        <end position="87"/>
    </location>
</feature>
<gene>
    <name evidence="2" type="ORF">J421_0431</name>
</gene>
<proteinExistence type="predicted"/>
<name>W0RF11_9BACT</name>
<organism evidence="2 3">
    <name type="scientific">Gemmatirosa kalamazoonensis</name>
    <dbReference type="NCBI Taxonomy" id="861299"/>
    <lineage>
        <taxon>Bacteria</taxon>
        <taxon>Pseudomonadati</taxon>
        <taxon>Gemmatimonadota</taxon>
        <taxon>Gemmatimonadia</taxon>
        <taxon>Gemmatimonadales</taxon>
        <taxon>Gemmatimonadaceae</taxon>
        <taxon>Gemmatirosa</taxon>
    </lineage>
</organism>
<dbReference type="InterPro" id="IPR005149">
    <property type="entry name" value="Tscrpt_reg_PadR_N"/>
</dbReference>
<evidence type="ECO:0000259" key="1">
    <source>
        <dbReference type="Pfam" id="PF03551"/>
    </source>
</evidence>
<evidence type="ECO:0000313" key="3">
    <source>
        <dbReference type="Proteomes" id="UP000019151"/>
    </source>
</evidence>
<dbReference type="RefSeq" id="WP_025409517.1">
    <property type="nucleotide sequence ID" value="NZ_CP007128.1"/>
</dbReference>
<keyword evidence="3" id="KW-1185">Reference proteome</keyword>
<dbReference type="KEGG" id="gba:J421_0431"/>
<dbReference type="Pfam" id="PF03551">
    <property type="entry name" value="PadR"/>
    <property type="match status" value="1"/>
</dbReference>
<dbReference type="Gene3D" id="1.10.10.10">
    <property type="entry name" value="Winged helix-like DNA-binding domain superfamily/Winged helix DNA-binding domain"/>
    <property type="match status" value="1"/>
</dbReference>
<dbReference type="eggNOG" id="COG1695">
    <property type="taxonomic scope" value="Bacteria"/>
</dbReference>
<dbReference type="Proteomes" id="UP000019151">
    <property type="component" value="Chromosome"/>
</dbReference>
<sequence>MRVDLPQGTLETLVLKTLTWGPMHGYGVGRWIERTSDDSLIVEEGSLYPALHRMEKRGWIAPDWRQTENNRRAKYYVLTDEGRRQLASQTQRWSYLVASIGRVLEASTP</sequence>
<dbReference type="EMBL" id="CP007128">
    <property type="protein sequence ID" value="AHG87968.1"/>
    <property type="molecule type" value="Genomic_DNA"/>
</dbReference>
<dbReference type="OrthoDB" id="3186544at2"/>
<dbReference type="STRING" id="861299.J421_0431"/>
<dbReference type="PANTHER" id="PTHR33169">
    <property type="entry name" value="PADR-FAMILY TRANSCRIPTIONAL REGULATOR"/>
    <property type="match status" value="1"/>
</dbReference>
<dbReference type="InterPro" id="IPR036388">
    <property type="entry name" value="WH-like_DNA-bd_sf"/>
</dbReference>
<dbReference type="SUPFAM" id="SSF46785">
    <property type="entry name" value="Winged helix' DNA-binding domain"/>
    <property type="match status" value="1"/>
</dbReference>
<accession>W0RF11</accession>
<dbReference type="PANTHER" id="PTHR33169:SF14">
    <property type="entry name" value="TRANSCRIPTIONAL REGULATOR RV3488"/>
    <property type="match status" value="1"/>
</dbReference>
<dbReference type="PATRIC" id="fig|861299.3.peg.441"/>